<evidence type="ECO:0000259" key="2">
    <source>
        <dbReference type="SMART" id="SM00899"/>
    </source>
</evidence>
<evidence type="ECO:0000313" key="4">
    <source>
        <dbReference type="Proteomes" id="UP000316674"/>
    </source>
</evidence>
<dbReference type="Pfam" id="PF04023">
    <property type="entry name" value="FeoA"/>
    <property type="match status" value="1"/>
</dbReference>
<comment type="caution">
    <text evidence="3">The sequence shown here is derived from an EMBL/GenBank/DDBJ whole genome shotgun (WGS) entry which is preliminary data.</text>
</comment>
<dbReference type="Proteomes" id="UP000316674">
    <property type="component" value="Unassembled WGS sequence"/>
</dbReference>
<gene>
    <name evidence="3" type="ORF">E3I16_00680</name>
</gene>
<sequence length="83" mass="8987">MRKKLSEMMYGEEGIVKSIKESLKGKIAGMGIRVGKKVKMQTKQPIKGPVVIIVDKAETSLGLGLADKILLEVRNEDSVDGSS</sequence>
<evidence type="ECO:0000256" key="1">
    <source>
        <dbReference type="ARBA" id="ARBA00023004"/>
    </source>
</evidence>
<reference evidence="3 4" key="1">
    <citation type="submission" date="2019-03" db="EMBL/GenBank/DDBJ databases">
        <title>Metabolic potential of uncultured bacteria and archaea associated with petroleum seepage in deep-sea sediments.</title>
        <authorList>
            <person name="Dong X."/>
            <person name="Hubert C."/>
        </authorList>
    </citation>
    <scope>NUCLEOTIDE SEQUENCE [LARGE SCALE GENOMIC DNA]</scope>
    <source>
        <strain evidence="3">E26_bin6</strain>
    </source>
</reference>
<dbReference type="GO" id="GO:0046914">
    <property type="term" value="F:transition metal ion binding"/>
    <property type="evidence" value="ECO:0007669"/>
    <property type="project" value="InterPro"/>
</dbReference>
<dbReference type="Gene3D" id="2.30.30.90">
    <property type="match status" value="1"/>
</dbReference>
<dbReference type="AlphaFoldDB" id="A0A523ZIJ7"/>
<dbReference type="SMART" id="SM00899">
    <property type="entry name" value="FeoA"/>
    <property type="match status" value="1"/>
</dbReference>
<evidence type="ECO:0000313" key="3">
    <source>
        <dbReference type="EMBL" id="TEU03545.1"/>
    </source>
</evidence>
<dbReference type="EMBL" id="SOHY01000042">
    <property type="protein sequence ID" value="TEU03545.1"/>
    <property type="molecule type" value="Genomic_DNA"/>
</dbReference>
<keyword evidence="1" id="KW-0408">Iron</keyword>
<accession>A0A523ZIJ7</accession>
<name>A0A523ZIJ7_UNCAE</name>
<dbReference type="InterPro" id="IPR038157">
    <property type="entry name" value="FeoA_core_dom"/>
</dbReference>
<organism evidence="3 4">
    <name type="scientific">Aerophobetes bacterium</name>
    <dbReference type="NCBI Taxonomy" id="2030807"/>
    <lineage>
        <taxon>Bacteria</taxon>
        <taxon>Candidatus Aerophobota</taxon>
    </lineage>
</organism>
<feature type="domain" description="Ferrous iron transporter FeoA-like" evidence="2">
    <location>
        <begin position="3"/>
        <end position="73"/>
    </location>
</feature>
<dbReference type="SUPFAM" id="SSF50037">
    <property type="entry name" value="C-terminal domain of transcriptional repressors"/>
    <property type="match status" value="1"/>
</dbReference>
<protein>
    <submittedName>
        <fullName evidence="3">Ferrous iron transport protein A</fullName>
    </submittedName>
</protein>
<dbReference type="InterPro" id="IPR007167">
    <property type="entry name" value="Fe-transptr_FeoA-like"/>
</dbReference>
<dbReference type="InterPro" id="IPR008988">
    <property type="entry name" value="Transcriptional_repressor_C"/>
</dbReference>
<proteinExistence type="predicted"/>